<dbReference type="EMBL" id="PUEC01000019">
    <property type="protein sequence ID" value="PWB01711.1"/>
    <property type="molecule type" value="Genomic_DNA"/>
</dbReference>
<evidence type="ECO:0000313" key="1">
    <source>
        <dbReference type="EMBL" id="PWB01711.1"/>
    </source>
</evidence>
<protein>
    <submittedName>
        <fullName evidence="1">Uncharacterized protein</fullName>
    </submittedName>
</protein>
<keyword evidence="2" id="KW-1185">Reference proteome</keyword>
<proteinExistence type="predicted"/>
<gene>
    <name evidence="1" type="ORF">C5O23_08945</name>
</gene>
<comment type="caution">
    <text evidence="1">The sequence shown here is derived from an EMBL/GenBank/DDBJ whole genome shotgun (WGS) entry which is preliminary data.</text>
</comment>
<reference evidence="2" key="1">
    <citation type="submission" date="2018-02" db="EMBL/GenBank/DDBJ databases">
        <authorList>
            <person name="Clavel T."/>
            <person name="Strowig T."/>
        </authorList>
    </citation>
    <scope>NUCLEOTIDE SEQUENCE [LARGE SCALE GENOMIC DNA]</scope>
    <source>
        <strain evidence="2">DSM 103720</strain>
    </source>
</reference>
<sequence>MPTVEVAVEKAPRKRVVFSPYWEKRKRKLKKEFIQKLQDSANSEVIASDEYGEYRAGSFLHKAAIVTVQRENGLWSLHVMSEEFISSVLVEEIRYKYLPDDLLMAQLYGTRKEANQLKGVVLYEIPKHIKEAE</sequence>
<accession>A0A2V1IPT4</accession>
<dbReference type="Proteomes" id="UP000244905">
    <property type="component" value="Unassembled WGS sequence"/>
</dbReference>
<dbReference type="AlphaFoldDB" id="A0A2V1IPT4"/>
<name>A0A2V1IPT4_9BACT</name>
<organism evidence="1 2">
    <name type="scientific">Duncaniella muris</name>
    <dbReference type="NCBI Taxonomy" id="2094150"/>
    <lineage>
        <taxon>Bacteria</taxon>
        <taxon>Pseudomonadati</taxon>
        <taxon>Bacteroidota</taxon>
        <taxon>Bacteroidia</taxon>
        <taxon>Bacteroidales</taxon>
        <taxon>Muribaculaceae</taxon>
        <taxon>Duncaniella</taxon>
    </lineage>
</organism>
<evidence type="ECO:0000313" key="2">
    <source>
        <dbReference type="Proteomes" id="UP000244905"/>
    </source>
</evidence>